<dbReference type="STRING" id="1121324.CLIT_20c00860"/>
<dbReference type="InterPro" id="IPR048714">
    <property type="entry name" value="DpiA-like_HTH"/>
</dbReference>
<evidence type="ECO:0000256" key="2">
    <source>
        <dbReference type="ARBA" id="ARBA00022490"/>
    </source>
</evidence>
<dbReference type="Gene3D" id="3.40.50.2300">
    <property type="match status" value="1"/>
</dbReference>
<keyword evidence="3 11" id="KW-0597">Phosphoprotein</keyword>
<evidence type="ECO:0000256" key="8">
    <source>
        <dbReference type="ARBA" id="ARBA00023163"/>
    </source>
</evidence>
<keyword evidence="2 10" id="KW-0963">Cytoplasm</keyword>
<evidence type="ECO:0000256" key="11">
    <source>
        <dbReference type="PROSITE-ProRule" id="PRU00169"/>
    </source>
</evidence>
<evidence type="ECO:0000313" key="13">
    <source>
        <dbReference type="EMBL" id="KDR94441.1"/>
    </source>
</evidence>
<dbReference type="InterPro" id="IPR024187">
    <property type="entry name" value="Sig_transdc_resp-reg_cit/mal"/>
</dbReference>
<dbReference type="Pfam" id="PF20714">
    <property type="entry name" value="HTH_64"/>
    <property type="match status" value="1"/>
</dbReference>
<dbReference type="GO" id="GO:0003677">
    <property type="term" value="F:DNA binding"/>
    <property type="evidence" value="ECO:0007669"/>
    <property type="project" value="UniProtKB-KW"/>
</dbReference>
<dbReference type="EMBL" id="JJMM01000020">
    <property type="protein sequence ID" value="KDR94441.1"/>
    <property type="molecule type" value="Genomic_DNA"/>
</dbReference>
<keyword evidence="14" id="KW-1185">Reference proteome</keyword>
<evidence type="ECO:0000256" key="10">
    <source>
        <dbReference type="PIRNR" id="PIRNR006171"/>
    </source>
</evidence>
<dbReference type="PANTHER" id="PTHR45526:SF1">
    <property type="entry name" value="TRANSCRIPTIONAL REGULATORY PROTEIN DCUR-RELATED"/>
    <property type="match status" value="1"/>
</dbReference>
<evidence type="ECO:0000256" key="3">
    <source>
        <dbReference type="ARBA" id="ARBA00022553"/>
    </source>
</evidence>
<reference evidence="13 14" key="1">
    <citation type="submission" date="2014-03" db="EMBL/GenBank/DDBJ databases">
        <title>Genome sequence of Clostridium litorale W6, DSM 5388.</title>
        <authorList>
            <person name="Poehlein A."/>
            <person name="Jagirdar A."/>
            <person name="Khonsari B."/>
            <person name="Chibani C.M."/>
            <person name="Gutierrez Gutierrez D.A."/>
            <person name="Davydova E."/>
            <person name="Alghaithi H.S."/>
            <person name="Nair K.P."/>
            <person name="Dhamotharan K."/>
            <person name="Chandran L."/>
            <person name="G W."/>
            <person name="Daniel R."/>
        </authorList>
    </citation>
    <scope>NUCLEOTIDE SEQUENCE [LARGE SCALE GENOMIC DNA]</scope>
    <source>
        <strain evidence="13 14">W6</strain>
    </source>
</reference>
<name>A0A069RBL1_PEPLI</name>
<dbReference type="SMART" id="SM00448">
    <property type="entry name" value="REC"/>
    <property type="match status" value="1"/>
</dbReference>
<keyword evidence="6 10" id="KW-0238">DNA-binding</keyword>
<proteinExistence type="predicted"/>
<gene>
    <name evidence="13" type="primary">dctR</name>
    <name evidence="13" type="ORF">CLIT_20c00860</name>
</gene>
<evidence type="ECO:0000256" key="6">
    <source>
        <dbReference type="ARBA" id="ARBA00023125"/>
    </source>
</evidence>
<dbReference type="PROSITE" id="PS50110">
    <property type="entry name" value="RESPONSE_REGULATORY"/>
    <property type="match status" value="1"/>
</dbReference>
<feature type="modified residue" description="4-aspartylphosphate" evidence="11">
    <location>
        <position position="54"/>
    </location>
</feature>
<evidence type="ECO:0000256" key="1">
    <source>
        <dbReference type="ARBA" id="ARBA00004496"/>
    </source>
</evidence>
<dbReference type="PIRSF" id="PIRSF006171">
    <property type="entry name" value="RR_citrat_malat"/>
    <property type="match status" value="1"/>
</dbReference>
<organism evidence="13 14">
    <name type="scientific">Peptoclostridium litorale DSM 5388</name>
    <dbReference type="NCBI Taxonomy" id="1121324"/>
    <lineage>
        <taxon>Bacteria</taxon>
        <taxon>Bacillati</taxon>
        <taxon>Bacillota</taxon>
        <taxon>Clostridia</taxon>
        <taxon>Peptostreptococcales</taxon>
        <taxon>Peptoclostridiaceae</taxon>
        <taxon>Peptoclostridium</taxon>
    </lineage>
</organism>
<evidence type="ECO:0000259" key="12">
    <source>
        <dbReference type="PROSITE" id="PS50110"/>
    </source>
</evidence>
<dbReference type="SUPFAM" id="SSF52172">
    <property type="entry name" value="CheY-like"/>
    <property type="match status" value="1"/>
</dbReference>
<dbReference type="Pfam" id="PF00072">
    <property type="entry name" value="Response_reg"/>
    <property type="match status" value="1"/>
</dbReference>
<comment type="caution">
    <text evidence="13">The sequence shown here is derived from an EMBL/GenBank/DDBJ whole genome shotgun (WGS) entry which is preliminary data.</text>
</comment>
<dbReference type="GO" id="GO:0000156">
    <property type="term" value="F:phosphorelay response regulator activity"/>
    <property type="evidence" value="ECO:0007669"/>
    <property type="project" value="TreeGrafter"/>
</dbReference>
<dbReference type="RefSeq" id="WP_038267101.1">
    <property type="nucleotide sequence ID" value="NZ_FSRH01000012.1"/>
</dbReference>
<protein>
    <recommendedName>
        <fullName evidence="10">Transcriptional regulatory protein</fullName>
    </recommendedName>
</protein>
<keyword evidence="5 10" id="KW-0805">Transcription regulation</keyword>
<dbReference type="Proteomes" id="UP000027946">
    <property type="component" value="Unassembled WGS sequence"/>
</dbReference>
<sequence length="224" mass="25543">MIRVLIVEDDPMVASINKRYVESIEGFSVVGIAANGEEALKLIKNKDIDLIILDIYMPRIDGISFLKKIRQNNITTDVILVTAAKETDSFDQSMALGAVDYLVKPFEYERFKKALENYKKRHKILSGKDVVRQEDIDKITWADSSEKEKSTPKGLHIKTLNRVRDYMCKRSGVLVSADEISKALSITKVTVRRYLEYLASIGEIEIEVEYGAVGRPTNMYRFIK</sequence>
<dbReference type="GO" id="GO:0005737">
    <property type="term" value="C:cytoplasm"/>
    <property type="evidence" value="ECO:0007669"/>
    <property type="project" value="UniProtKB-SubCell"/>
</dbReference>
<evidence type="ECO:0000256" key="7">
    <source>
        <dbReference type="ARBA" id="ARBA00023159"/>
    </source>
</evidence>
<dbReference type="CDD" id="cd19925">
    <property type="entry name" value="REC_citrate_TCS"/>
    <property type="match status" value="1"/>
</dbReference>
<evidence type="ECO:0000313" key="14">
    <source>
        <dbReference type="Proteomes" id="UP000027946"/>
    </source>
</evidence>
<dbReference type="GO" id="GO:0003700">
    <property type="term" value="F:DNA-binding transcription factor activity"/>
    <property type="evidence" value="ECO:0007669"/>
    <property type="project" value="InterPro"/>
</dbReference>
<dbReference type="OrthoDB" id="9759232at2"/>
<dbReference type="InterPro" id="IPR001789">
    <property type="entry name" value="Sig_transdc_resp-reg_receiver"/>
</dbReference>
<comment type="subcellular location">
    <subcellularLocation>
        <location evidence="1 10">Cytoplasm</location>
    </subcellularLocation>
</comment>
<dbReference type="PANTHER" id="PTHR45526">
    <property type="entry name" value="TRANSCRIPTIONAL REGULATORY PROTEIN DPIA"/>
    <property type="match status" value="1"/>
</dbReference>
<keyword evidence="7 10" id="KW-0010">Activator</keyword>
<dbReference type="SUPFAM" id="SSF46785">
    <property type="entry name" value="Winged helix' DNA-binding domain"/>
    <property type="match status" value="1"/>
</dbReference>
<evidence type="ECO:0000256" key="4">
    <source>
        <dbReference type="ARBA" id="ARBA00023012"/>
    </source>
</evidence>
<comment type="function">
    <text evidence="9">May play the central regulatory role in sporulation. It may be an element of the effector pathway responsible for the activation of sporulation genes in response to nutritional stress. Spo0A may act in concert with spo0H (a sigma factor) to control the expression of some genes that are critical to the sporulation process.</text>
</comment>
<accession>A0A069RBL1</accession>
<feature type="domain" description="Response regulatory" evidence="12">
    <location>
        <begin position="3"/>
        <end position="119"/>
    </location>
</feature>
<evidence type="ECO:0000256" key="9">
    <source>
        <dbReference type="ARBA" id="ARBA00024867"/>
    </source>
</evidence>
<keyword evidence="4 10" id="KW-0902">Two-component regulatory system</keyword>
<dbReference type="InterPro" id="IPR036390">
    <property type="entry name" value="WH_DNA-bd_sf"/>
</dbReference>
<evidence type="ECO:0000256" key="5">
    <source>
        <dbReference type="ARBA" id="ARBA00023015"/>
    </source>
</evidence>
<dbReference type="AlphaFoldDB" id="A0A069RBL1"/>
<keyword evidence="8 10" id="KW-0804">Transcription</keyword>
<dbReference type="InterPro" id="IPR011006">
    <property type="entry name" value="CheY-like_superfamily"/>
</dbReference>
<dbReference type="InterPro" id="IPR051271">
    <property type="entry name" value="2C-system_Tx_regulators"/>
</dbReference>
<dbReference type="eggNOG" id="COG4565">
    <property type="taxonomic scope" value="Bacteria"/>
</dbReference>